<gene>
    <name evidence="2" type="ORF">Taro_052084</name>
</gene>
<keyword evidence="3" id="KW-1185">Reference proteome</keyword>
<keyword evidence="1" id="KW-0472">Membrane</keyword>
<reference evidence="2" key="1">
    <citation type="submission" date="2017-07" db="EMBL/GenBank/DDBJ databases">
        <title>Taro Niue Genome Assembly and Annotation.</title>
        <authorList>
            <person name="Atibalentja N."/>
            <person name="Keating K."/>
            <person name="Fields C.J."/>
        </authorList>
    </citation>
    <scope>NUCLEOTIDE SEQUENCE</scope>
    <source>
        <strain evidence="2">Niue_2</strain>
        <tissue evidence="2">Leaf</tissue>
    </source>
</reference>
<feature type="non-terminal residue" evidence="2">
    <location>
        <position position="119"/>
    </location>
</feature>
<feature type="transmembrane region" description="Helical" evidence="1">
    <location>
        <begin position="51"/>
        <end position="70"/>
    </location>
</feature>
<name>A0A843XIB5_COLES</name>
<accession>A0A843XIB5</accession>
<evidence type="ECO:0000313" key="3">
    <source>
        <dbReference type="Proteomes" id="UP000652761"/>
    </source>
</evidence>
<protein>
    <submittedName>
        <fullName evidence="2">Uncharacterized protein</fullName>
    </submittedName>
</protein>
<evidence type="ECO:0000313" key="2">
    <source>
        <dbReference type="EMBL" id="MQM19086.1"/>
    </source>
</evidence>
<keyword evidence="1" id="KW-0812">Transmembrane</keyword>
<dbReference type="Proteomes" id="UP000652761">
    <property type="component" value="Unassembled WGS sequence"/>
</dbReference>
<comment type="caution">
    <text evidence="2">The sequence shown here is derived from an EMBL/GenBank/DDBJ whole genome shotgun (WGS) entry which is preliminary data.</text>
</comment>
<dbReference type="AlphaFoldDB" id="A0A843XIB5"/>
<keyword evidence="1" id="KW-1133">Transmembrane helix</keyword>
<evidence type="ECO:0000256" key="1">
    <source>
        <dbReference type="SAM" id="Phobius"/>
    </source>
</evidence>
<organism evidence="2 3">
    <name type="scientific">Colocasia esculenta</name>
    <name type="common">Wild taro</name>
    <name type="synonym">Arum esculentum</name>
    <dbReference type="NCBI Taxonomy" id="4460"/>
    <lineage>
        <taxon>Eukaryota</taxon>
        <taxon>Viridiplantae</taxon>
        <taxon>Streptophyta</taxon>
        <taxon>Embryophyta</taxon>
        <taxon>Tracheophyta</taxon>
        <taxon>Spermatophyta</taxon>
        <taxon>Magnoliopsida</taxon>
        <taxon>Liliopsida</taxon>
        <taxon>Araceae</taxon>
        <taxon>Aroideae</taxon>
        <taxon>Colocasieae</taxon>
        <taxon>Colocasia</taxon>
    </lineage>
</organism>
<sequence length="119" mass="13669">VRPRMTHTLTRKGMTKSEARDTLESLCYLRVVVRPRVTHTLTRKGMTKSEARVFALYLFLATTFALRYSASGRDTPRRRKEHDAHIGGRRVSVNVHPYAVHLNLTAGLDADWGTRWHDP</sequence>
<proteinExistence type="predicted"/>
<dbReference type="EMBL" id="NMUH01008650">
    <property type="protein sequence ID" value="MQM19086.1"/>
    <property type="molecule type" value="Genomic_DNA"/>
</dbReference>